<dbReference type="InterPro" id="IPR035979">
    <property type="entry name" value="RBD_domain_sf"/>
</dbReference>
<dbReference type="SMART" id="SM00322">
    <property type="entry name" value="KH"/>
    <property type="match status" value="4"/>
</dbReference>
<accession>A0A8C1SHR0</accession>
<comment type="subcellular location">
    <subcellularLocation>
        <location evidence="2">Cytoplasm</location>
    </subcellularLocation>
    <subcellularLocation>
        <location evidence="1">Nucleus</location>
    </subcellularLocation>
</comment>
<keyword evidence="7" id="KW-0509">mRNA transport</keyword>
<dbReference type="FunFam" id="3.30.310.210:FF:000001">
    <property type="entry name" value="insulin-like growth factor 2 mRNA-binding protein 1 isoform X1"/>
    <property type="match status" value="1"/>
</dbReference>
<evidence type="ECO:0000256" key="12">
    <source>
        <dbReference type="SAM" id="MobiDB-lite"/>
    </source>
</evidence>
<dbReference type="CDD" id="cd22499">
    <property type="entry name" value="KH-I_IGF2BP1_rpt4"/>
    <property type="match status" value="1"/>
</dbReference>
<evidence type="ECO:0000313" key="15">
    <source>
        <dbReference type="Proteomes" id="UP000694700"/>
    </source>
</evidence>
<dbReference type="PROSITE" id="PS50102">
    <property type="entry name" value="RRM"/>
    <property type="match status" value="1"/>
</dbReference>
<evidence type="ECO:0000256" key="10">
    <source>
        <dbReference type="ARBA" id="ARBA00023242"/>
    </source>
</evidence>
<keyword evidence="6" id="KW-0677">Repeat</keyword>
<keyword evidence="5" id="KW-0963">Cytoplasm</keyword>
<dbReference type="PROSITE" id="PS50084">
    <property type="entry name" value="KH_TYPE_1"/>
    <property type="match status" value="4"/>
</dbReference>
<sequence length="575" mass="63346">MNKLYIGNLNENVTAEDLVKTFEDHKIQYSGQFLMKTGYAFVDCPDDQWAMKAIETFSGKVELHGKRIEVEHSVPKKQRTRKLQIRNIPPHLQWEVSLDVYYKPSHIHAYHSCFLSQRAIQKLNGYQFENNALRVSYIPDENSDVDSQRGPDNGRRPGYGPRGNSRQMSPGSGIPSKHQHPDIPLRLLVPTQYVGAIIGKEGATIRNITKQTQSKIDVHRKENAGAAEKPISIHSTQEGCSAACRMILEIMNQEAKDTKTADEVPLKVLAHNNFVGRLIGKEGRNLKKVEQDTDTKITISPLQDLTLYNPERTITVKGSIEACCLAEQEIMKKVREAYDNDVAAMNQQTHLIPGLNLGAIGLFPSSSAMPPPASVASLASEQETVHVYIPAQAVGALIGKKGQHIKQLSRFAGASIKIAPAEAPDSKMRMVIVTGPPEAQFKAQGRIYGKLKEENFFGPKEEVKLETHIKVAAAAAGRVIGKGGKTVNELQNLTAAEVVVPREQTPDEHDQVIVKIIGHFYASQLAQRKIRDILTQVKQQQKGGTAGTGGPQGPHPQGMPELGTPQGLAQEPRRK</sequence>
<evidence type="ECO:0000256" key="8">
    <source>
        <dbReference type="ARBA" id="ARBA00022845"/>
    </source>
</evidence>
<keyword evidence="10" id="KW-0539">Nucleus</keyword>
<evidence type="ECO:0000313" key="14">
    <source>
        <dbReference type="Ensembl" id="ENSCCRP00015007705.1"/>
    </source>
</evidence>
<feature type="region of interest" description="Disordered" evidence="12">
    <location>
        <begin position="536"/>
        <end position="575"/>
    </location>
</feature>
<name>A0A8C1SHR0_CYPCA</name>
<dbReference type="Proteomes" id="UP000694700">
    <property type="component" value="Unplaced"/>
</dbReference>
<dbReference type="CDD" id="cd22493">
    <property type="entry name" value="KH-I_IGF2BP1_rpt2"/>
    <property type="match status" value="1"/>
</dbReference>
<proteinExistence type="inferred from homology"/>
<dbReference type="Gene3D" id="3.30.310.210">
    <property type="match status" value="1"/>
</dbReference>
<dbReference type="Pfam" id="PF00076">
    <property type="entry name" value="RRM_1"/>
    <property type="match status" value="1"/>
</dbReference>
<dbReference type="PANTHER" id="PTHR10288">
    <property type="entry name" value="KH DOMAIN CONTAINING RNA BINDING PROTEIN"/>
    <property type="match status" value="1"/>
</dbReference>
<dbReference type="FunFam" id="3.30.1370.10:FF:000026">
    <property type="entry name" value="Insulin-like growth factor 2 mRNA-binding protein 3"/>
    <property type="match status" value="1"/>
</dbReference>
<dbReference type="GO" id="GO:0003723">
    <property type="term" value="F:RNA binding"/>
    <property type="evidence" value="ECO:0007669"/>
    <property type="project" value="UniProtKB-UniRule"/>
</dbReference>
<dbReference type="GO" id="GO:0005634">
    <property type="term" value="C:nucleus"/>
    <property type="evidence" value="ECO:0007669"/>
    <property type="project" value="UniProtKB-SubCell"/>
</dbReference>
<organism evidence="14 15">
    <name type="scientific">Cyprinus carpio</name>
    <name type="common">Common carp</name>
    <dbReference type="NCBI Taxonomy" id="7962"/>
    <lineage>
        <taxon>Eukaryota</taxon>
        <taxon>Metazoa</taxon>
        <taxon>Chordata</taxon>
        <taxon>Craniata</taxon>
        <taxon>Vertebrata</taxon>
        <taxon>Euteleostomi</taxon>
        <taxon>Actinopterygii</taxon>
        <taxon>Neopterygii</taxon>
        <taxon>Teleostei</taxon>
        <taxon>Ostariophysi</taxon>
        <taxon>Cypriniformes</taxon>
        <taxon>Cyprinidae</taxon>
        <taxon>Cyprininae</taxon>
        <taxon>Cyprinus</taxon>
    </lineage>
</organism>
<evidence type="ECO:0000256" key="11">
    <source>
        <dbReference type="PROSITE-ProRule" id="PRU00176"/>
    </source>
</evidence>
<feature type="compositionally biased region" description="Basic and acidic residues" evidence="12">
    <location>
        <begin position="146"/>
        <end position="155"/>
    </location>
</feature>
<dbReference type="Gene3D" id="3.30.1370.10">
    <property type="entry name" value="K Homology domain, type 1"/>
    <property type="match status" value="2"/>
</dbReference>
<feature type="domain" description="RRM" evidence="13">
    <location>
        <begin position="2"/>
        <end position="75"/>
    </location>
</feature>
<keyword evidence="9 11" id="KW-0694">RNA-binding</keyword>
<dbReference type="InterPro" id="IPR004087">
    <property type="entry name" value="KH_dom"/>
</dbReference>
<dbReference type="Ensembl" id="ENSCCRT00015008027.1">
    <property type="protein sequence ID" value="ENSCCRP00015007705.1"/>
    <property type="gene ID" value="ENSCCRG00015001987.1"/>
</dbReference>
<evidence type="ECO:0000256" key="5">
    <source>
        <dbReference type="ARBA" id="ARBA00022490"/>
    </source>
</evidence>
<dbReference type="InterPro" id="IPR004088">
    <property type="entry name" value="KH_dom_type_1"/>
</dbReference>
<dbReference type="SMART" id="SM00360">
    <property type="entry name" value="RRM"/>
    <property type="match status" value="1"/>
</dbReference>
<protein>
    <recommendedName>
        <fullName evidence="13">RRM domain-containing protein</fullName>
    </recommendedName>
</protein>
<dbReference type="CDD" id="cd22496">
    <property type="entry name" value="KH-I_IGF2BP1_rpt3"/>
    <property type="match status" value="1"/>
</dbReference>
<dbReference type="FunFam" id="3.30.1370.10:FF:000027">
    <property type="entry name" value="insulin-like growth factor 2 mRNA-binding protein 3 isoform X1"/>
    <property type="match status" value="1"/>
</dbReference>
<comment type="similarity">
    <text evidence="3">Belongs to the RRM IMP/VICKZ family.</text>
</comment>
<dbReference type="AlphaFoldDB" id="A0A8C1SHR0"/>
<dbReference type="SUPFAM" id="SSF54791">
    <property type="entry name" value="Eukaryotic type KH-domain (KH-domain type I)"/>
    <property type="match status" value="4"/>
</dbReference>
<keyword evidence="8" id="KW-0810">Translation regulation</keyword>
<reference evidence="14" key="1">
    <citation type="submission" date="2025-08" db="UniProtKB">
        <authorList>
            <consortium name="Ensembl"/>
        </authorList>
    </citation>
    <scope>IDENTIFICATION</scope>
</reference>
<dbReference type="InterPro" id="IPR036612">
    <property type="entry name" value="KH_dom_type_1_sf"/>
</dbReference>
<evidence type="ECO:0000256" key="3">
    <source>
        <dbReference type="ARBA" id="ARBA00009094"/>
    </source>
</evidence>
<dbReference type="Pfam" id="PF00013">
    <property type="entry name" value="KH_1"/>
    <property type="match status" value="4"/>
</dbReference>
<dbReference type="FunFam" id="3.30.70.330:FF:000203">
    <property type="entry name" value="insulin-like growth factor 2 mRNA-binding protein 1"/>
    <property type="match status" value="1"/>
</dbReference>
<feature type="compositionally biased region" description="Low complexity" evidence="12">
    <location>
        <begin position="156"/>
        <end position="166"/>
    </location>
</feature>
<dbReference type="SUPFAM" id="SSF54928">
    <property type="entry name" value="RNA-binding domain, RBD"/>
    <property type="match status" value="1"/>
</dbReference>
<feature type="region of interest" description="Disordered" evidence="12">
    <location>
        <begin position="139"/>
        <end position="181"/>
    </location>
</feature>
<dbReference type="InterPro" id="IPR012677">
    <property type="entry name" value="Nucleotide-bd_a/b_plait_sf"/>
</dbReference>
<evidence type="ECO:0000256" key="6">
    <source>
        <dbReference type="ARBA" id="ARBA00022737"/>
    </source>
</evidence>
<dbReference type="GO" id="GO:0006417">
    <property type="term" value="P:regulation of translation"/>
    <property type="evidence" value="ECO:0007669"/>
    <property type="project" value="UniProtKB-KW"/>
</dbReference>
<dbReference type="GO" id="GO:0051028">
    <property type="term" value="P:mRNA transport"/>
    <property type="evidence" value="ECO:0007669"/>
    <property type="project" value="UniProtKB-KW"/>
</dbReference>
<evidence type="ECO:0000256" key="1">
    <source>
        <dbReference type="ARBA" id="ARBA00004123"/>
    </source>
</evidence>
<evidence type="ECO:0000259" key="13">
    <source>
        <dbReference type="PROSITE" id="PS50102"/>
    </source>
</evidence>
<dbReference type="GO" id="GO:0005737">
    <property type="term" value="C:cytoplasm"/>
    <property type="evidence" value="ECO:0007669"/>
    <property type="project" value="UniProtKB-SubCell"/>
</dbReference>
<dbReference type="CDD" id="cd22490">
    <property type="entry name" value="KH-I_IGF2BP1_rpt1"/>
    <property type="match status" value="1"/>
</dbReference>
<evidence type="ECO:0000256" key="9">
    <source>
        <dbReference type="ARBA" id="ARBA00022884"/>
    </source>
</evidence>
<evidence type="ECO:0000256" key="2">
    <source>
        <dbReference type="ARBA" id="ARBA00004496"/>
    </source>
</evidence>
<keyword evidence="4" id="KW-0813">Transport</keyword>
<dbReference type="InterPro" id="IPR000504">
    <property type="entry name" value="RRM_dom"/>
</dbReference>
<evidence type="ECO:0000256" key="7">
    <source>
        <dbReference type="ARBA" id="ARBA00022816"/>
    </source>
</evidence>
<dbReference type="Gene3D" id="3.30.70.330">
    <property type="match status" value="1"/>
</dbReference>
<gene>
    <name evidence="14" type="primary">igf2bp1</name>
</gene>
<evidence type="ECO:0000256" key="4">
    <source>
        <dbReference type="ARBA" id="ARBA00022448"/>
    </source>
</evidence>